<organism evidence="1 2">
    <name type="scientific">Nostoc minutum NIES-26</name>
    <dbReference type="NCBI Taxonomy" id="1844469"/>
    <lineage>
        <taxon>Bacteria</taxon>
        <taxon>Bacillati</taxon>
        <taxon>Cyanobacteriota</taxon>
        <taxon>Cyanophyceae</taxon>
        <taxon>Nostocales</taxon>
        <taxon>Nostocaceae</taxon>
        <taxon>Nostoc</taxon>
    </lineage>
</organism>
<reference evidence="1" key="1">
    <citation type="submission" date="2016-04" db="EMBL/GenBank/DDBJ databases">
        <authorList>
            <person name="Tabuchi Yagui T.R."/>
        </authorList>
    </citation>
    <scope>NUCLEOTIDE SEQUENCE [LARGE SCALE GENOMIC DNA]</scope>
    <source>
        <strain evidence="1">NIES-26</strain>
    </source>
</reference>
<dbReference type="SUPFAM" id="SSF51126">
    <property type="entry name" value="Pectin lyase-like"/>
    <property type="match status" value="1"/>
</dbReference>
<evidence type="ECO:0008006" key="3">
    <source>
        <dbReference type="Google" id="ProtNLM"/>
    </source>
</evidence>
<dbReference type="InterPro" id="IPR011050">
    <property type="entry name" value="Pectin_lyase_fold/virulence"/>
</dbReference>
<dbReference type="Proteomes" id="UP000252107">
    <property type="component" value="Unassembled WGS sequence"/>
</dbReference>
<proteinExistence type="predicted"/>
<comment type="caution">
    <text evidence="1">The sequence shown here is derived from an EMBL/GenBank/DDBJ whole genome shotgun (WGS) entry which is preliminary data.</text>
</comment>
<dbReference type="EMBL" id="LXQD01000131">
    <property type="protein sequence ID" value="RCJ36916.1"/>
    <property type="molecule type" value="Genomic_DNA"/>
</dbReference>
<evidence type="ECO:0000313" key="1">
    <source>
        <dbReference type="EMBL" id="RCJ36916.1"/>
    </source>
</evidence>
<dbReference type="AlphaFoldDB" id="A0A367RK33"/>
<name>A0A367RK33_9NOSO</name>
<dbReference type="Gene3D" id="2.160.20.10">
    <property type="entry name" value="Single-stranded right-handed beta-helix, Pectin lyase-like"/>
    <property type="match status" value="1"/>
</dbReference>
<sequence>MTITGNILFGGITGLRYSNWGAGGGLRNTLFANNTIYAGYGSAEYLINIDQDWGHSGTRIANNIFHYTGGGWGIVRFFDNSGISWDHNCWYGGSAGTAASNTDISGNPMLVNPGSNNIDDYRLTVSSPCRKTGDIILAASIDFAGIARTIPYDMGAYAY</sequence>
<dbReference type="InterPro" id="IPR012334">
    <property type="entry name" value="Pectin_lyas_fold"/>
</dbReference>
<accession>A0A367RK33</accession>
<protein>
    <recommendedName>
        <fullName evidence="3">Right handed beta helix domain-containing protein</fullName>
    </recommendedName>
</protein>
<gene>
    <name evidence="1" type="ORF">A6770_14905</name>
</gene>
<keyword evidence="2" id="KW-1185">Reference proteome</keyword>
<evidence type="ECO:0000313" key="2">
    <source>
        <dbReference type="Proteomes" id="UP000252107"/>
    </source>
</evidence>